<dbReference type="GO" id="GO:0005829">
    <property type="term" value="C:cytosol"/>
    <property type="evidence" value="ECO:0007669"/>
    <property type="project" value="TreeGrafter"/>
</dbReference>
<dbReference type="InterPro" id="IPR050742">
    <property type="entry name" value="Helicase_Restrict-Modif_Enz"/>
</dbReference>
<evidence type="ECO:0000313" key="4">
    <source>
        <dbReference type="Proteomes" id="UP000295212"/>
    </source>
</evidence>
<reference evidence="3 4" key="1">
    <citation type="submission" date="2019-03" db="EMBL/GenBank/DDBJ databases">
        <title>Genomic Encyclopedia of Type Strains, Phase III (KMG-III): the genomes of soil and plant-associated and newly described type strains.</title>
        <authorList>
            <person name="Whitman W."/>
        </authorList>
    </citation>
    <scope>NUCLEOTIDE SEQUENCE [LARGE SCALE GENOMIC DNA]</scope>
    <source>
        <strain evidence="3 4">CECT 5797</strain>
    </source>
</reference>
<feature type="domain" description="Helicase ATP-binding" evidence="2">
    <location>
        <begin position="179"/>
        <end position="339"/>
    </location>
</feature>
<evidence type="ECO:0000259" key="2">
    <source>
        <dbReference type="PROSITE" id="PS51192"/>
    </source>
</evidence>
<dbReference type="GO" id="GO:0009307">
    <property type="term" value="P:DNA restriction-modification system"/>
    <property type="evidence" value="ECO:0007669"/>
    <property type="project" value="UniProtKB-KW"/>
</dbReference>
<name>A0A4R6ZI91_9GAMM</name>
<dbReference type="EMBL" id="SNZJ01000014">
    <property type="protein sequence ID" value="TDR52031.1"/>
    <property type="molecule type" value="Genomic_DNA"/>
</dbReference>
<dbReference type="CDD" id="cd18032">
    <property type="entry name" value="DEXHc_RE_I_III_res"/>
    <property type="match status" value="1"/>
</dbReference>
<dbReference type="GO" id="GO:0009035">
    <property type="term" value="F:type I site-specific deoxyribonuclease activity"/>
    <property type="evidence" value="ECO:0007669"/>
    <property type="project" value="UniProtKB-EC"/>
</dbReference>
<dbReference type="InterPro" id="IPR013670">
    <property type="entry name" value="EcoEI_R_C_dom"/>
</dbReference>
<protein>
    <submittedName>
        <fullName evidence="3">Type I restriction enzyme R subunit</fullName>
    </submittedName>
</protein>
<dbReference type="PANTHER" id="PTHR47396">
    <property type="entry name" value="TYPE I RESTRICTION ENZYME ECOKI R PROTEIN"/>
    <property type="match status" value="1"/>
</dbReference>
<dbReference type="Pfam" id="PF00271">
    <property type="entry name" value="Helicase_C"/>
    <property type="match status" value="1"/>
</dbReference>
<dbReference type="Proteomes" id="UP000295212">
    <property type="component" value="Unassembled WGS sequence"/>
</dbReference>
<dbReference type="AlphaFoldDB" id="A0A4R6ZI91"/>
<dbReference type="GO" id="GO:0005524">
    <property type="term" value="F:ATP binding"/>
    <property type="evidence" value="ECO:0007669"/>
    <property type="project" value="UniProtKB-KW"/>
</dbReference>
<dbReference type="InterPro" id="IPR001650">
    <property type="entry name" value="Helicase_C-like"/>
</dbReference>
<sequence length="814" mass="92815">MDKKALSERDICTKFITPALERAGWDIQGQVREEVSFTAGRIIVRGRLHTRGKRRRADYLLSYHKHQPIAVIEAKDNKHGLGDGIQQALAYSDALDVPFVFSSNGDGFLFHDRTGLGGQTETVLGLDDFPSPDELWERYCQYKGIGPAQRPVVEQPYYDDGSGRSPRYYQRIAINRAVEAVARGQDRILLVMATGTGKTYTAFQIIWRLWKARQKKRILFLADRNILVDQTKNNDFKPFGQAMTKVTNRTVDKSYEIYLSLYQAVTGSEEEKNIYKQFSPDFFDLVVIDECHRGSAAVDSAWRAILDYFSSATHIGLTATPKETREVSNIDYFGEPVYTYSLRQGIEDGFLAPYKVVRVDIDRDLQGWRPSKGQVDKLGQEIEDRIYNQKDFDRQLVLEPRTELVARKVTEFLESTDPYQKTIVFCEDIDHAERMRQALINLNPQRMAENRKYVMRITGDEAEGKAELDNFIDPESRYPVIATTSKLMTTGVDAQTCKLIVLDQRIQSMTEFKQIIGRGTRINDDYHKHWFTILDFKKATELFADPDFDGDPVKVYQPKGDDPIAPDDELAEDDIAPGDSAEGLGETEGVEEEGTDYAPEEGATWQSDDSGALGPLEEPPEPRRKYVVDDVTVSVVAERVQYLGPDGKLITESLRDYTRKKVKEQFASLDDFLRRWHDAERKQAILEELEENGVFWDDLIKELGDRLGDEPDPFDVICHIAFDRPALTRRERAERVKKRDIFTRYEGQARQVLESLVDKYADTGIEPIEDINVLTVTPFSEIGTVSELVRAFGGKPAYNRALHELEHALYQPAG</sequence>
<dbReference type="Pfam" id="PF04851">
    <property type="entry name" value="ResIII"/>
    <property type="match status" value="1"/>
</dbReference>
<dbReference type="PROSITE" id="PS51192">
    <property type="entry name" value="HELICASE_ATP_BIND_1"/>
    <property type="match status" value="1"/>
</dbReference>
<feature type="compositionally biased region" description="Acidic residues" evidence="1">
    <location>
        <begin position="564"/>
        <end position="576"/>
    </location>
</feature>
<dbReference type="SMART" id="SM00487">
    <property type="entry name" value="DEXDc"/>
    <property type="match status" value="1"/>
</dbReference>
<proteinExistence type="predicted"/>
<dbReference type="InterPro" id="IPR014001">
    <property type="entry name" value="Helicase_ATP-bd"/>
</dbReference>
<dbReference type="RefSeq" id="WP_133636564.1">
    <property type="nucleotide sequence ID" value="NZ_SNZJ01000014.1"/>
</dbReference>
<gene>
    <name evidence="3" type="ORF">DFP85_1144</name>
</gene>
<dbReference type="NCBIfam" id="NF046051">
    <property type="entry name" value="restrict_EcoAI"/>
    <property type="match status" value="1"/>
</dbReference>
<dbReference type="InterPro" id="IPR027417">
    <property type="entry name" value="P-loop_NTPase"/>
</dbReference>
<dbReference type="CDD" id="cd18799">
    <property type="entry name" value="SF2_C_EcoAI-like"/>
    <property type="match status" value="1"/>
</dbReference>
<organism evidence="3 4">
    <name type="scientific">Halomonas ventosae</name>
    <dbReference type="NCBI Taxonomy" id="229007"/>
    <lineage>
        <taxon>Bacteria</taxon>
        <taxon>Pseudomonadati</taxon>
        <taxon>Pseudomonadota</taxon>
        <taxon>Gammaproteobacteria</taxon>
        <taxon>Oceanospirillales</taxon>
        <taxon>Halomonadaceae</taxon>
        <taxon>Halomonas</taxon>
    </lineage>
</organism>
<dbReference type="SUPFAM" id="SSF52540">
    <property type="entry name" value="P-loop containing nucleoside triphosphate hydrolases"/>
    <property type="match status" value="2"/>
</dbReference>
<dbReference type="InterPro" id="IPR007409">
    <property type="entry name" value="Restrct_endonuc_type1_HsdR_N"/>
</dbReference>
<dbReference type="Gene3D" id="3.40.50.300">
    <property type="entry name" value="P-loop containing nucleotide triphosphate hydrolases"/>
    <property type="match status" value="2"/>
</dbReference>
<dbReference type="GO" id="GO:0003677">
    <property type="term" value="F:DNA binding"/>
    <property type="evidence" value="ECO:0007669"/>
    <property type="project" value="UniProtKB-KW"/>
</dbReference>
<comment type="caution">
    <text evidence="3">The sequence shown here is derived from an EMBL/GenBank/DDBJ whole genome shotgun (WGS) entry which is preliminary data.</text>
</comment>
<feature type="compositionally biased region" description="Acidic residues" evidence="1">
    <location>
        <begin position="588"/>
        <end position="599"/>
    </location>
</feature>
<dbReference type="Pfam" id="PF08463">
    <property type="entry name" value="EcoEI_R_C"/>
    <property type="match status" value="1"/>
</dbReference>
<dbReference type="OrthoDB" id="9804086at2"/>
<evidence type="ECO:0000313" key="3">
    <source>
        <dbReference type="EMBL" id="TDR52031.1"/>
    </source>
</evidence>
<dbReference type="Gene3D" id="3.90.1570.30">
    <property type="match status" value="1"/>
</dbReference>
<accession>A0A4R6ZI91</accession>
<evidence type="ECO:0000256" key="1">
    <source>
        <dbReference type="SAM" id="MobiDB-lite"/>
    </source>
</evidence>
<dbReference type="Pfam" id="PF04313">
    <property type="entry name" value="HSDR_N"/>
    <property type="match status" value="1"/>
</dbReference>
<dbReference type="InterPro" id="IPR006935">
    <property type="entry name" value="Helicase/UvrB_N"/>
</dbReference>
<dbReference type="PANTHER" id="PTHR47396:SF1">
    <property type="entry name" value="ATP-DEPENDENT HELICASE IRC3-RELATED"/>
    <property type="match status" value="1"/>
</dbReference>
<feature type="region of interest" description="Disordered" evidence="1">
    <location>
        <begin position="553"/>
        <end position="623"/>
    </location>
</feature>